<evidence type="ECO:0000313" key="3">
    <source>
        <dbReference type="Proteomes" id="UP000314011"/>
    </source>
</evidence>
<dbReference type="RefSeq" id="WP_140194060.1">
    <property type="nucleotide sequence ID" value="NZ_CP065915.1"/>
</dbReference>
<dbReference type="InterPro" id="IPR028992">
    <property type="entry name" value="Hedgehog/Intein_dom"/>
</dbReference>
<dbReference type="Proteomes" id="UP000314011">
    <property type="component" value="Unassembled WGS sequence"/>
</dbReference>
<evidence type="ECO:0000313" key="2">
    <source>
        <dbReference type="EMBL" id="TNY33375.1"/>
    </source>
</evidence>
<protein>
    <recommendedName>
        <fullName evidence="1">Hedgehog/Intein (Hint) domain-containing protein</fullName>
    </recommendedName>
</protein>
<proteinExistence type="predicted"/>
<dbReference type="InterPro" id="IPR036844">
    <property type="entry name" value="Hint_dom_sf"/>
</dbReference>
<dbReference type="EMBL" id="VFFF01000001">
    <property type="protein sequence ID" value="TNY33375.1"/>
    <property type="molecule type" value="Genomic_DNA"/>
</dbReference>
<feature type="domain" description="Hedgehog/Intein (Hint)" evidence="1">
    <location>
        <begin position="153"/>
        <end position="283"/>
    </location>
</feature>
<name>A0A5C5GF41_9RHOB</name>
<evidence type="ECO:0000259" key="1">
    <source>
        <dbReference type="Pfam" id="PF13403"/>
    </source>
</evidence>
<gene>
    <name evidence="2" type="ORF">FHY64_08915</name>
</gene>
<organism evidence="2 3">
    <name type="scientific">Pelagovum pacificum</name>
    <dbReference type="NCBI Taxonomy" id="2588711"/>
    <lineage>
        <taxon>Bacteria</taxon>
        <taxon>Pseudomonadati</taxon>
        <taxon>Pseudomonadota</taxon>
        <taxon>Alphaproteobacteria</taxon>
        <taxon>Rhodobacterales</taxon>
        <taxon>Paracoccaceae</taxon>
        <taxon>Pelagovum</taxon>
    </lineage>
</organism>
<accession>A0A5C5GF41</accession>
<dbReference type="Pfam" id="PF13403">
    <property type="entry name" value="Hint_2"/>
    <property type="match status" value="1"/>
</dbReference>
<dbReference type="SUPFAM" id="SSF51294">
    <property type="entry name" value="Hedgehog/intein (Hint) domain"/>
    <property type="match status" value="1"/>
</dbReference>
<keyword evidence="3" id="KW-1185">Reference proteome</keyword>
<sequence>MANYSLHIFDISHISTDDPDGFDDNGGYQFEVGVNTVTLSPTAVSQEISVTDWNNQFFDDDGGSGQILNGDWTINGTTYASGTNIEGEYVLLVEDSAGTEYGLQFVSLNNDAFKIEGFVVHGGQPPRGEPLTIVAIYDNVVGYLEYAGSTPSCFAGRTRIDTDRGPIPAAELRPGAMLSTWDGLATELRLVLRRTMSIDSFRRAPIRFHVDALGQGCPSRTLFLSPQHRVLVEGQLIAARQLSALPRIGPLRRPGRIDYVHLVTAKHALLIAEGLPCESFWPGPQALSGLRPAERLAVTAIMGPDPPSVRPFASGRTASQLVRLAAGRRSPVGQSVRT</sequence>
<dbReference type="AlphaFoldDB" id="A0A5C5GF41"/>
<reference evidence="2 3" key="1">
    <citation type="submission" date="2019-06" db="EMBL/GenBank/DDBJ databases">
        <title>Genome of new Rhodobacteraceae sp. SM1903.</title>
        <authorList>
            <person name="Ren X."/>
        </authorList>
    </citation>
    <scope>NUCLEOTIDE SEQUENCE [LARGE SCALE GENOMIC DNA]</scope>
    <source>
        <strain evidence="2 3">SM1903</strain>
    </source>
</reference>
<dbReference type="OrthoDB" id="6305173at2"/>
<comment type="caution">
    <text evidence="2">The sequence shown here is derived from an EMBL/GenBank/DDBJ whole genome shotgun (WGS) entry which is preliminary data.</text>
</comment>